<dbReference type="SMART" id="SM00173">
    <property type="entry name" value="RAS"/>
    <property type="match status" value="1"/>
</dbReference>
<keyword evidence="6" id="KW-1185">Reference proteome</keyword>
<evidence type="ECO:0000256" key="1">
    <source>
        <dbReference type="ARBA" id="ARBA00006270"/>
    </source>
</evidence>
<proteinExistence type="inferred from homology"/>
<dbReference type="PANTHER" id="PTHR47981">
    <property type="entry name" value="RAB FAMILY"/>
    <property type="match status" value="1"/>
</dbReference>
<protein>
    <submittedName>
        <fullName evidence="5">Member RAS oncoprotein</fullName>
    </submittedName>
</protein>
<dbReference type="PROSITE" id="PS51419">
    <property type="entry name" value="RAB"/>
    <property type="match status" value="1"/>
</dbReference>
<feature type="region of interest" description="Disordered" evidence="4">
    <location>
        <begin position="60"/>
        <end position="81"/>
    </location>
</feature>
<dbReference type="PRINTS" id="PR00449">
    <property type="entry name" value="RASTRNSFRMNG"/>
</dbReference>
<dbReference type="GO" id="GO:0005525">
    <property type="term" value="F:GTP binding"/>
    <property type="evidence" value="ECO:0007669"/>
    <property type="project" value="UniProtKB-KW"/>
</dbReference>
<evidence type="ECO:0000256" key="4">
    <source>
        <dbReference type="SAM" id="MobiDB-lite"/>
    </source>
</evidence>
<reference evidence="5 6" key="1">
    <citation type="journal article" date="2020" name="J. Phycol.">
        <title>Comparative genome analysis reveals Cyanidiococcus gen. nov., a new extremophilic red algal genus sister to Cyanidioschyzon (Cyanidioschyzonaceae, Rhodophyta).</title>
        <authorList>
            <person name="Liu S.-L."/>
            <person name="Chiang Y.-R."/>
            <person name="Yoon H.S."/>
            <person name="Fu H.-Y."/>
        </authorList>
    </citation>
    <scope>NUCLEOTIDE SEQUENCE [LARGE SCALE GENOMIC DNA]</scope>
    <source>
        <strain evidence="5 6">THAL066</strain>
    </source>
</reference>
<evidence type="ECO:0000256" key="3">
    <source>
        <dbReference type="ARBA" id="ARBA00023134"/>
    </source>
</evidence>
<sequence>MERASPRLLKLVILGDSGVGKTSCLERFVNRRFSLQYKATIGADFLTKELEIDASGFAPESVAGSTPEDAAGSHSDDGSPQQSEQLQWVCLQIWDTAGQERFQSLGSAFYRGADGCALVFDLSNSDSLTNAESWLEEFLLQAAPPVPSAFPFVLLGNKVDLMRSRGAACEHIRERALAWCATHHRIQFFETSALENIGIDQAMTALARGALHYHECVHEGAEEASGIRVSALRPNEEATSSIRNTCGC</sequence>
<dbReference type="SUPFAM" id="SSF52540">
    <property type="entry name" value="P-loop containing nucleoside triphosphate hydrolases"/>
    <property type="match status" value="1"/>
</dbReference>
<evidence type="ECO:0000313" key="5">
    <source>
        <dbReference type="EMBL" id="KAF6000967.1"/>
    </source>
</evidence>
<dbReference type="PROSITE" id="PS51421">
    <property type="entry name" value="RAS"/>
    <property type="match status" value="1"/>
</dbReference>
<dbReference type="InterPro" id="IPR005225">
    <property type="entry name" value="Small_GTP-bd"/>
</dbReference>
<dbReference type="Proteomes" id="UP000530660">
    <property type="component" value="Unassembled WGS sequence"/>
</dbReference>
<dbReference type="Gene3D" id="3.40.50.300">
    <property type="entry name" value="P-loop containing nucleotide triphosphate hydrolases"/>
    <property type="match status" value="1"/>
</dbReference>
<evidence type="ECO:0000313" key="6">
    <source>
        <dbReference type="Proteomes" id="UP000530660"/>
    </source>
</evidence>
<comment type="similarity">
    <text evidence="1">Belongs to the small GTPase superfamily. Rab family.</text>
</comment>
<dbReference type="AlphaFoldDB" id="A0A7J7IEI4"/>
<name>A0A7J7IEI4_9RHOD</name>
<gene>
    <name evidence="5" type="primary">RAB9B</name>
    <name evidence="5" type="ORF">F1559_000193</name>
</gene>
<evidence type="ECO:0000256" key="2">
    <source>
        <dbReference type="ARBA" id="ARBA00022741"/>
    </source>
</evidence>
<dbReference type="Pfam" id="PF00071">
    <property type="entry name" value="Ras"/>
    <property type="match status" value="2"/>
</dbReference>
<comment type="caution">
    <text evidence="5">The sequence shown here is derived from an EMBL/GenBank/DDBJ whole genome shotgun (WGS) entry which is preliminary data.</text>
</comment>
<dbReference type="PROSITE" id="PS51420">
    <property type="entry name" value="RHO"/>
    <property type="match status" value="1"/>
</dbReference>
<dbReference type="InterPro" id="IPR001806">
    <property type="entry name" value="Small_GTPase"/>
</dbReference>
<dbReference type="PANTHER" id="PTHR47981:SF20">
    <property type="entry name" value="RAS-RELATED PROTEIN RAB-7A"/>
    <property type="match status" value="1"/>
</dbReference>
<keyword evidence="2" id="KW-0547">Nucleotide-binding</keyword>
<dbReference type="EMBL" id="VWRR01000016">
    <property type="protein sequence ID" value="KAF6000967.1"/>
    <property type="molecule type" value="Genomic_DNA"/>
</dbReference>
<dbReference type="InterPro" id="IPR027417">
    <property type="entry name" value="P-loop_NTPase"/>
</dbReference>
<dbReference type="GO" id="GO:0003924">
    <property type="term" value="F:GTPase activity"/>
    <property type="evidence" value="ECO:0007669"/>
    <property type="project" value="InterPro"/>
</dbReference>
<dbReference type="SMART" id="SM00175">
    <property type="entry name" value="RAB"/>
    <property type="match status" value="1"/>
</dbReference>
<dbReference type="NCBIfam" id="TIGR00231">
    <property type="entry name" value="small_GTP"/>
    <property type="match status" value="1"/>
</dbReference>
<accession>A0A7J7IEI4</accession>
<dbReference type="SMART" id="SM00174">
    <property type="entry name" value="RHO"/>
    <property type="match status" value="1"/>
</dbReference>
<organism evidence="5 6">
    <name type="scientific">Cyanidiococcus yangmingshanensis</name>
    <dbReference type="NCBI Taxonomy" id="2690220"/>
    <lineage>
        <taxon>Eukaryota</taxon>
        <taxon>Rhodophyta</taxon>
        <taxon>Bangiophyceae</taxon>
        <taxon>Cyanidiales</taxon>
        <taxon>Cyanidiaceae</taxon>
        <taxon>Cyanidiococcus</taxon>
    </lineage>
</organism>
<keyword evidence="3" id="KW-0342">GTP-binding</keyword>
<dbReference type="OrthoDB" id="1436450at2759"/>